<evidence type="ECO:0000259" key="1">
    <source>
        <dbReference type="Pfam" id="PF13338"/>
    </source>
</evidence>
<protein>
    <recommendedName>
        <fullName evidence="1">AbiEi antitoxin N-terminal domain-containing protein</fullName>
    </recommendedName>
</protein>
<keyword evidence="3" id="KW-1185">Reference proteome</keyword>
<feature type="domain" description="AbiEi antitoxin N-terminal" evidence="1">
    <location>
        <begin position="5"/>
        <end position="40"/>
    </location>
</feature>
<sequence>MDNNVILASDFRRLGVTSDEVARMVRRGELIRLRRGAYLRASGVADAADPWALRTRHLQLIDGTMPQLHPRAALSHGSAAALHRLPLFPAMTETVHVTRDRRGGGAVRPALRVHGSPLRDLDRGVIDGHPVTSLARTVVDLARTASYEQAVAVADGGLALGADVGQLAESVEQARSWLGAPQARRVLAFADGRSESVGESFSRIRIQRMPVPAPTLQYEVLDHCGQLVGRCDFAWLERRTVGEFDGKVKYGRFLRPGETIEEAVLREKLREDAIRDQGWQVVRWTWDDLWTPQVIEDRILRAFDRAKRFPQAG</sequence>
<dbReference type="SUPFAM" id="SSF52980">
    <property type="entry name" value="Restriction endonuclease-like"/>
    <property type="match status" value="1"/>
</dbReference>
<name>F5XSQ5_MICPN</name>
<dbReference type="RefSeq" id="WP_013865147.1">
    <property type="nucleotide sequence ID" value="NC_015635.1"/>
</dbReference>
<reference evidence="2 3" key="1">
    <citation type="submission" date="2011-05" db="EMBL/GenBank/DDBJ databases">
        <title>Whole genome sequence of Microlunatus phosphovorus NM-1.</title>
        <authorList>
            <person name="Hosoyama A."/>
            <person name="Sasaki K."/>
            <person name="Harada T."/>
            <person name="Igarashi R."/>
            <person name="Kawakoshi A."/>
            <person name="Sasagawa M."/>
            <person name="Fukada J."/>
            <person name="Nakamura S."/>
            <person name="Katano Y."/>
            <person name="Hanada S."/>
            <person name="Kamagata Y."/>
            <person name="Nakamura N."/>
            <person name="Yamazaki S."/>
            <person name="Fujita N."/>
        </authorList>
    </citation>
    <scope>NUCLEOTIDE SEQUENCE [LARGE SCALE GENOMIC DNA]</scope>
    <source>
        <strain evidence="3">ATCC 700054 / DSM 10555 / JCM 9379 / NBRC 101784 / NCIMB 13414 / VKM Ac-1990 / NM-1</strain>
    </source>
</reference>
<dbReference type="AlphaFoldDB" id="F5XSQ5"/>
<dbReference type="STRING" id="1032480.MLP_42990"/>
<dbReference type="InterPro" id="IPR025159">
    <property type="entry name" value="AbiEi_N"/>
</dbReference>
<dbReference type="InterPro" id="IPR011335">
    <property type="entry name" value="Restrct_endonuc-II-like"/>
</dbReference>
<evidence type="ECO:0000313" key="3">
    <source>
        <dbReference type="Proteomes" id="UP000007947"/>
    </source>
</evidence>
<dbReference type="OrthoDB" id="5143202at2"/>
<dbReference type="HOGENOM" id="CLU_052626_4_1_11"/>
<dbReference type="KEGG" id="mph:MLP_42990"/>
<gene>
    <name evidence="2" type="ordered locus">MLP_42990</name>
</gene>
<proteinExistence type="predicted"/>
<evidence type="ECO:0000313" key="2">
    <source>
        <dbReference type="EMBL" id="BAK37313.1"/>
    </source>
</evidence>
<dbReference type="Pfam" id="PF13338">
    <property type="entry name" value="AbiEi_4"/>
    <property type="match status" value="1"/>
</dbReference>
<accession>F5XSQ5</accession>
<dbReference type="eggNOG" id="COG5340">
    <property type="taxonomic scope" value="Bacteria"/>
</dbReference>
<dbReference type="EMBL" id="AP012204">
    <property type="protein sequence ID" value="BAK37313.1"/>
    <property type="molecule type" value="Genomic_DNA"/>
</dbReference>
<organism evidence="2 3">
    <name type="scientific">Microlunatus phosphovorus (strain ATCC 700054 / DSM 10555 / JCM 9379 / NBRC 101784 / NCIMB 13414 / VKM Ac-1990 / NM-1)</name>
    <dbReference type="NCBI Taxonomy" id="1032480"/>
    <lineage>
        <taxon>Bacteria</taxon>
        <taxon>Bacillati</taxon>
        <taxon>Actinomycetota</taxon>
        <taxon>Actinomycetes</taxon>
        <taxon>Propionibacteriales</taxon>
        <taxon>Propionibacteriaceae</taxon>
        <taxon>Microlunatus</taxon>
    </lineage>
</organism>
<dbReference type="Proteomes" id="UP000007947">
    <property type="component" value="Chromosome"/>
</dbReference>